<dbReference type="RefSeq" id="WP_015749967.1">
    <property type="nucleotide sequence ID" value="NC_013235.1"/>
</dbReference>
<dbReference type="Pfam" id="PF02597">
    <property type="entry name" value="ThiS"/>
    <property type="match status" value="1"/>
</dbReference>
<dbReference type="HOGENOM" id="CLU_174611_2_2_11"/>
<dbReference type="InterPro" id="IPR003749">
    <property type="entry name" value="ThiS/MoaD-like"/>
</dbReference>
<dbReference type="InParanoid" id="C8X9V8"/>
<dbReference type="AlphaFoldDB" id="C8X9V8"/>
<dbReference type="PANTHER" id="PTHR34472:SF1">
    <property type="entry name" value="SULFUR CARRIER PROTEIN THIS"/>
    <property type="match status" value="1"/>
</dbReference>
<dbReference type="InterPro" id="IPR010035">
    <property type="entry name" value="Thi_S"/>
</dbReference>
<protein>
    <submittedName>
        <fullName evidence="1">Thiamine biosynthesis protein ThiS</fullName>
    </submittedName>
</protein>
<reference evidence="2" key="1">
    <citation type="submission" date="2009-09" db="EMBL/GenBank/DDBJ databases">
        <title>The complete genome of Nakamurella multipartita DSM 44233.</title>
        <authorList>
            <consortium name="US DOE Joint Genome Institute (JGI-PGF)"/>
            <person name="Lucas S."/>
            <person name="Copeland A."/>
            <person name="Lapidus A."/>
            <person name="Glavina del Rio T."/>
            <person name="Dalin E."/>
            <person name="Tice H."/>
            <person name="Bruce D."/>
            <person name="Goodwin L."/>
            <person name="Pitluck S."/>
            <person name="Kyrpides N."/>
            <person name="Mavromatis K."/>
            <person name="Ivanova N."/>
            <person name="Ovchinnikova G."/>
            <person name="Sims D."/>
            <person name="Meincke L."/>
            <person name="Brettin T."/>
            <person name="Detter J.C."/>
            <person name="Han C."/>
            <person name="Larimer F."/>
            <person name="Land M."/>
            <person name="Hauser L."/>
            <person name="Markowitz V."/>
            <person name="Cheng J.-F."/>
            <person name="Hugenholtz P."/>
            <person name="Woyke T."/>
            <person name="Wu D."/>
            <person name="Klenk H.-P."/>
            <person name="Eisen J.A."/>
        </authorList>
    </citation>
    <scope>NUCLEOTIDE SEQUENCE [LARGE SCALE GENOMIC DNA]</scope>
    <source>
        <strain evidence="2">ATCC 700099 / DSM 44233 / CIP 104796 / JCM 9543 / NBRC 105858 / Y-104</strain>
    </source>
</reference>
<dbReference type="Gene3D" id="3.10.20.30">
    <property type="match status" value="1"/>
</dbReference>
<proteinExistence type="predicted"/>
<name>C8X9V8_NAKMY</name>
<dbReference type="PANTHER" id="PTHR34472">
    <property type="entry name" value="SULFUR CARRIER PROTEIN THIS"/>
    <property type="match status" value="1"/>
</dbReference>
<dbReference type="InterPro" id="IPR016155">
    <property type="entry name" value="Mopterin_synth/thiamin_S_b"/>
</dbReference>
<organism evidence="1 2">
    <name type="scientific">Nakamurella multipartita (strain ATCC 700099 / DSM 44233 / CIP 104796 / JCM 9543 / NBRC 105858 / Y-104)</name>
    <name type="common">Microsphaera multipartita</name>
    <dbReference type="NCBI Taxonomy" id="479431"/>
    <lineage>
        <taxon>Bacteria</taxon>
        <taxon>Bacillati</taxon>
        <taxon>Actinomycetota</taxon>
        <taxon>Actinomycetes</taxon>
        <taxon>Nakamurellales</taxon>
        <taxon>Nakamurellaceae</taxon>
        <taxon>Nakamurella</taxon>
    </lineage>
</organism>
<reference evidence="1 2" key="2">
    <citation type="journal article" date="2010" name="Stand. Genomic Sci.">
        <title>Complete genome sequence of Nakamurella multipartita type strain (Y-104).</title>
        <authorList>
            <person name="Tice H."/>
            <person name="Mayilraj S."/>
            <person name="Sims D."/>
            <person name="Lapidus A."/>
            <person name="Nolan M."/>
            <person name="Lucas S."/>
            <person name="Glavina Del Rio T."/>
            <person name="Copeland A."/>
            <person name="Cheng J.F."/>
            <person name="Meincke L."/>
            <person name="Bruce D."/>
            <person name="Goodwin L."/>
            <person name="Pitluck S."/>
            <person name="Ivanova N."/>
            <person name="Mavromatis K."/>
            <person name="Ovchinnikova G."/>
            <person name="Pati A."/>
            <person name="Chen A."/>
            <person name="Palaniappan K."/>
            <person name="Land M."/>
            <person name="Hauser L."/>
            <person name="Chang Y.J."/>
            <person name="Jeffries C.D."/>
            <person name="Detter J.C."/>
            <person name="Brettin T."/>
            <person name="Rohde M."/>
            <person name="Goker M."/>
            <person name="Bristow J."/>
            <person name="Eisen J.A."/>
            <person name="Markowitz V."/>
            <person name="Hugenholtz P."/>
            <person name="Kyrpides N.C."/>
            <person name="Klenk H.P."/>
            <person name="Chen F."/>
        </authorList>
    </citation>
    <scope>NUCLEOTIDE SEQUENCE [LARGE SCALE GENOMIC DNA]</scope>
    <source>
        <strain evidence="2">ATCC 700099 / DSM 44233 / CIP 104796 / JCM 9543 / NBRC 105858 / Y-104</strain>
    </source>
</reference>
<dbReference type="InterPro" id="IPR012675">
    <property type="entry name" value="Beta-grasp_dom_sf"/>
</dbReference>
<evidence type="ECO:0000313" key="1">
    <source>
        <dbReference type="EMBL" id="ACV81158.1"/>
    </source>
</evidence>
<dbReference type="Proteomes" id="UP000002218">
    <property type="component" value="Chromosome"/>
</dbReference>
<dbReference type="CDD" id="cd00565">
    <property type="entry name" value="Ubl_ThiS"/>
    <property type="match status" value="1"/>
</dbReference>
<gene>
    <name evidence="1" type="ordered locus">Namu_4884</name>
</gene>
<evidence type="ECO:0000313" key="2">
    <source>
        <dbReference type="Proteomes" id="UP000002218"/>
    </source>
</evidence>
<accession>C8X9V8</accession>
<dbReference type="EMBL" id="CP001737">
    <property type="protein sequence ID" value="ACV81158.1"/>
    <property type="molecule type" value="Genomic_DNA"/>
</dbReference>
<dbReference type="KEGG" id="nml:Namu_4884"/>
<dbReference type="NCBIfam" id="TIGR01683">
    <property type="entry name" value="thiS"/>
    <property type="match status" value="1"/>
</dbReference>
<sequence>MNVMVNGQPRQVAAGTTLQALIGAQTGGGRGGAAALDGDVVPRSQWPSTTLRDGSVVEIVTAVQGG</sequence>
<dbReference type="STRING" id="479431.Namu_4884"/>
<dbReference type="eggNOG" id="COG2104">
    <property type="taxonomic scope" value="Bacteria"/>
</dbReference>
<dbReference type="SUPFAM" id="SSF54285">
    <property type="entry name" value="MoaD/ThiS"/>
    <property type="match status" value="1"/>
</dbReference>
<keyword evidence="2" id="KW-1185">Reference proteome</keyword>